<feature type="transmembrane region" description="Helical" evidence="1">
    <location>
        <begin position="79"/>
        <end position="101"/>
    </location>
</feature>
<feature type="transmembrane region" description="Helical" evidence="1">
    <location>
        <begin position="107"/>
        <end position="128"/>
    </location>
</feature>
<accession>A0ABV5U7E5</accession>
<reference evidence="2 3" key="1">
    <citation type="submission" date="2024-09" db="EMBL/GenBank/DDBJ databases">
        <authorList>
            <person name="Sun Q."/>
            <person name="Mori K."/>
        </authorList>
    </citation>
    <scope>NUCLEOTIDE SEQUENCE [LARGE SCALE GENOMIC DNA]</scope>
    <source>
        <strain evidence="2 3">JCM 13852</strain>
    </source>
</reference>
<proteinExistence type="predicted"/>
<dbReference type="RefSeq" id="WP_378235846.1">
    <property type="nucleotide sequence ID" value="NZ_JBHSJY010000001.1"/>
</dbReference>
<keyword evidence="1" id="KW-1133">Transmembrane helix</keyword>
<feature type="transmembrane region" description="Helical" evidence="1">
    <location>
        <begin position="6"/>
        <end position="27"/>
    </location>
</feature>
<evidence type="ECO:0000256" key="1">
    <source>
        <dbReference type="SAM" id="Phobius"/>
    </source>
</evidence>
<keyword evidence="1" id="KW-0812">Transmembrane</keyword>
<comment type="caution">
    <text evidence="2">The sequence shown here is derived from an EMBL/GenBank/DDBJ whole genome shotgun (WGS) entry which is preliminary data.</text>
</comment>
<organism evidence="2 3">
    <name type="scientific">Amycolatopsis plumensis</name>
    <dbReference type="NCBI Taxonomy" id="236508"/>
    <lineage>
        <taxon>Bacteria</taxon>
        <taxon>Bacillati</taxon>
        <taxon>Actinomycetota</taxon>
        <taxon>Actinomycetes</taxon>
        <taxon>Pseudonocardiales</taxon>
        <taxon>Pseudonocardiaceae</taxon>
        <taxon>Amycolatopsis</taxon>
    </lineage>
</organism>
<protein>
    <submittedName>
        <fullName evidence="2">Uncharacterized protein</fullName>
    </submittedName>
</protein>
<dbReference type="EMBL" id="JBHMBK010000018">
    <property type="protein sequence ID" value="MFB9687274.1"/>
    <property type="molecule type" value="Genomic_DNA"/>
</dbReference>
<evidence type="ECO:0000313" key="2">
    <source>
        <dbReference type="EMBL" id="MFB9687274.1"/>
    </source>
</evidence>
<sequence>MTSTPAGTFYAAVLLGWFASVAARTFVRLYERLDSLPPRKERTTMATPVPGEPDTPQRQLGERLAAWLRSDRVTSWVRTVVPALWSAGVAYLVALGLPAWLTEPANGLGQTAAVPIVLGAVYAGLRWLEPRVPSWLARFLLGSSRPPTYNQE</sequence>
<keyword evidence="3" id="KW-1185">Reference proteome</keyword>
<keyword evidence="1" id="KW-0472">Membrane</keyword>
<evidence type="ECO:0000313" key="3">
    <source>
        <dbReference type="Proteomes" id="UP001589535"/>
    </source>
</evidence>
<gene>
    <name evidence="2" type="ORF">ACFFTO_24095</name>
</gene>
<name>A0ABV5U7E5_9PSEU</name>
<dbReference type="Proteomes" id="UP001589535">
    <property type="component" value="Unassembled WGS sequence"/>
</dbReference>